<feature type="compositionally biased region" description="Low complexity" evidence="1">
    <location>
        <begin position="85"/>
        <end position="141"/>
    </location>
</feature>
<dbReference type="RefSeq" id="WP_091466236.1">
    <property type="nucleotide sequence ID" value="NZ_FOEI01000002.1"/>
</dbReference>
<accession>A0A1H9APW8</accession>
<dbReference type="AlphaFoldDB" id="A0A1H9APW8"/>
<keyword evidence="4" id="KW-1185">Reference proteome</keyword>
<evidence type="ECO:0000256" key="1">
    <source>
        <dbReference type="SAM" id="MobiDB-lite"/>
    </source>
</evidence>
<evidence type="ECO:0000256" key="2">
    <source>
        <dbReference type="SAM" id="Phobius"/>
    </source>
</evidence>
<keyword evidence="2" id="KW-0812">Transmembrane</keyword>
<feature type="compositionally biased region" description="Low complexity" evidence="1">
    <location>
        <begin position="150"/>
        <end position="177"/>
    </location>
</feature>
<feature type="compositionally biased region" description="Basic and acidic residues" evidence="1">
    <location>
        <begin position="276"/>
        <end position="292"/>
    </location>
</feature>
<feature type="region of interest" description="Disordered" evidence="1">
    <location>
        <begin position="77"/>
        <end position="187"/>
    </location>
</feature>
<feature type="region of interest" description="Disordered" evidence="1">
    <location>
        <begin position="271"/>
        <end position="292"/>
    </location>
</feature>
<sequence>MDTKKDIGQFFKENLNQMDFTPNDNGWNKIEEELDQKKKKRRAFFWLFFAAFLAGCIFTLLLVYSTNWMDSDFKNQKKSDSFEKNSNSNASSNSNINSDLKFENSNSNNQKIKNNSNTNIVNNSSEQTTINNNQNNNNSENNELKINSVSNRNRIKNTIKNNNSNINNSYSTNYNSKKNSRKKSKKNYTKDAFKLESNSNTKVFAQNNKKSSKKKNNQSTKENTIGTDFNNSNSKDNIAINNAQTESKIDTTKTIITLQETKDTLAIAAASKKQIKKPEPKKEKDSTEVKPKEKTNSFIVSPYYGTGLFPKNQVKGNFNSNNLVSSKNEQYGILIRWMTSRNYGLQVGIGYINNSTVTEIEKTNSNNIVFNDVNNNSGVSFSSSNKLMMHHDLSMYEIPLEFYYKILDKKIGFALSSGISHTIIKENSVSINNQNETIEIGPLETLTKSNFTANLKFYSFYKFSDKLQFEVYPSFHYHFLNSMRSNDLNPSLFSIRAGISYQF</sequence>
<keyword evidence="2" id="KW-0472">Membrane</keyword>
<feature type="compositionally biased region" description="Basic residues" evidence="1">
    <location>
        <begin position="178"/>
        <end position="187"/>
    </location>
</feature>
<dbReference type="OrthoDB" id="1319616at2"/>
<protein>
    <recommendedName>
        <fullName evidence="5">Outer membrane protein beta-barrel domain-containing protein</fullName>
    </recommendedName>
</protein>
<dbReference type="Proteomes" id="UP000198648">
    <property type="component" value="Unassembled WGS sequence"/>
</dbReference>
<evidence type="ECO:0000313" key="4">
    <source>
        <dbReference type="Proteomes" id="UP000198648"/>
    </source>
</evidence>
<dbReference type="STRING" id="1299341.SAMN05444005_102273"/>
<reference evidence="3 4" key="1">
    <citation type="submission" date="2016-10" db="EMBL/GenBank/DDBJ databases">
        <authorList>
            <person name="de Groot N.N."/>
        </authorList>
    </citation>
    <scope>NUCLEOTIDE SEQUENCE [LARGE SCALE GENOMIC DNA]</scope>
    <source>
        <strain evidence="3 4">DSM 27078</strain>
    </source>
</reference>
<evidence type="ECO:0008006" key="5">
    <source>
        <dbReference type="Google" id="ProtNLM"/>
    </source>
</evidence>
<name>A0A1H9APW8_9FLAO</name>
<proteinExistence type="predicted"/>
<feature type="compositionally biased region" description="Polar residues" evidence="1">
    <location>
        <begin position="225"/>
        <end position="236"/>
    </location>
</feature>
<dbReference type="EMBL" id="FOEI01000002">
    <property type="protein sequence ID" value="SEP78750.1"/>
    <property type="molecule type" value="Genomic_DNA"/>
</dbReference>
<evidence type="ECO:0000313" key="3">
    <source>
        <dbReference type="EMBL" id="SEP78750.1"/>
    </source>
</evidence>
<feature type="region of interest" description="Disordered" evidence="1">
    <location>
        <begin position="199"/>
        <end position="236"/>
    </location>
</feature>
<keyword evidence="2" id="KW-1133">Transmembrane helix</keyword>
<gene>
    <name evidence="3" type="ORF">SAMN05444005_102273</name>
</gene>
<organism evidence="3 4">
    <name type="scientific">Flavobacterium urocaniciphilum</name>
    <dbReference type="NCBI Taxonomy" id="1299341"/>
    <lineage>
        <taxon>Bacteria</taxon>
        <taxon>Pseudomonadati</taxon>
        <taxon>Bacteroidota</taxon>
        <taxon>Flavobacteriia</taxon>
        <taxon>Flavobacteriales</taxon>
        <taxon>Flavobacteriaceae</taxon>
        <taxon>Flavobacterium</taxon>
    </lineage>
</organism>
<feature type="transmembrane region" description="Helical" evidence="2">
    <location>
        <begin position="43"/>
        <end position="64"/>
    </location>
</feature>